<dbReference type="PROSITE" id="PS50067">
    <property type="entry name" value="KINESIN_MOTOR_2"/>
    <property type="match status" value="1"/>
</dbReference>
<evidence type="ECO:0000313" key="11">
    <source>
        <dbReference type="Proteomes" id="UP000053237"/>
    </source>
</evidence>
<dbReference type="GO" id="GO:0005737">
    <property type="term" value="C:cytoplasm"/>
    <property type="evidence" value="ECO:0007669"/>
    <property type="project" value="UniProtKB-SubCell"/>
</dbReference>
<evidence type="ECO:0000256" key="4">
    <source>
        <dbReference type="ARBA" id="ARBA00022840"/>
    </source>
</evidence>
<dbReference type="SUPFAM" id="SSF52540">
    <property type="entry name" value="P-loop containing nucleoside triphosphate hydrolases"/>
    <property type="match status" value="1"/>
</dbReference>
<evidence type="ECO:0000256" key="3">
    <source>
        <dbReference type="ARBA" id="ARBA00022741"/>
    </source>
</evidence>
<feature type="domain" description="Kinesin motor" evidence="9">
    <location>
        <begin position="1"/>
        <end position="74"/>
    </location>
</feature>
<comment type="subcellular location">
    <subcellularLocation>
        <location evidence="1">Cytoplasm</location>
    </subcellularLocation>
</comment>
<gene>
    <name evidence="10" type="ORF">BN9_128450</name>
</gene>
<dbReference type="InterPro" id="IPR027640">
    <property type="entry name" value="Kinesin-like_fam"/>
</dbReference>
<dbReference type="GO" id="GO:0051231">
    <property type="term" value="P:spindle elongation"/>
    <property type="evidence" value="ECO:0007669"/>
    <property type="project" value="TreeGrafter"/>
</dbReference>
<evidence type="ECO:0000256" key="5">
    <source>
        <dbReference type="ARBA" id="ARBA00023054"/>
    </source>
</evidence>
<proteinExistence type="inferred from homology"/>
<dbReference type="InterPro" id="IPR001752">
    <property type="entry name" value="Kinesin_motor_dom"/>
</dbReference>
<keyword evidence="4" id="KW-0067">ATP-binding</keyword>
<evidence type="ECO:0000256" key="6">
    <source>
        <dbReference type="PROSITE-ProRule" id="PRU00283"/>
    </source>
</evidence>
<keyword evidence="3" id="KW-0547">Nucleotide-binding</keyword>
<keyword evidence="5 7" id="KW-0175">Coiled coil</keyword>
<dbReference type="InParanoid" id="A0A024GVM2"/>
<dbReference type="GO" id="GO:0007052">
    <property type="term" value="P:mitotic spindle organization"/>
    <property type="evidence" value="ECO:0007669"/>
    <property type="project" value="TreeGrafter"/>
</dbReference>
<keyword evidence="11" id="KW-1185">Reference proteome</keyword>
<evidence type="ECO:0000256" key="7">
    <source>
        <dbReference type="SAM" id="Coils"/>
    </source>
</evidence>
<dbReference type="GO" id="GO:0007018">
    <property type="term" value="P:microtubule-based movement"/>
    <property type="evidence" value="ECO:0007669"/>
    <property type="project" value="InterPro"/>
</dbReference>
<protein>
    <recommendedName>
        <fullName evidence="9">Kinesin motor domain-containing protein</fullName>
    </recommendedName>
</protein>
<dbReference type="AlphaFoldDB" id="A0A024GVM2"/>
<keyword evidence="2" id="KW-0963">Cytoplasm</keyword>
<accession>A0A024GVM2</accession>
<organism evidence="10 11">
    <name type="scientific">Albugo candida</name>
    <dbReference type="NCBI Taxonomy" id="65357"/>
    <lineage>
        <taxon>Eukaryota</taxon>
        <taxon>Sar</taxon>
        <taxon>Stramenopiles</taxon>
        <taxon>Oomycota</taxon>
        <taxon>Peronosporomycetes</taxon>
        <taxon>Albuginales</taxon>
        <taxon>Albuginaceae</taxon>
        <taxon>Albugo</taxon>
    </lineage>
</organism>
<dbReference type="STRING" id="65357.A0A024GVM2"/>
<comment type="similarity">
    <text evidence="6">Belongs to the TRAFAC class myosin-kinesin ATPase superfamily. Kinesin family.</text>
</comment>
<dbReference type="PANTHER" id="PTHR47969">
    <property type="entry name" value="CHROMOSOME-ASSOCIATED KINESIN KIF4A-RELATED"/>
    <property type="match status" value="1"/>
</dbReference>
<feature type="coiled-coil region" evidence="7">
    <location>
        <begin position="221"/>
        <end position="248"/>
    </location>
</feature>
<dbReference type="InterPro" id="IPR027417">
    <property type="entry name" value="P-loop_NTPase"/>
</dbReference>
<evidence type="ECO:0000256" key="2">
    <source>
        <dbReference type="ARBA" id="ARBA00022490"/>
    </source>
</evidence>
<dbReference type="SMART" id="SM00129">
    <property type="entry name" value="KISc"/>
    <property type="match status" value="1"/>
</dbReference>
<dbReference type="GO" id="GO:0003777">
    <property type="term" value="F:microtubule motor activity"/>
    <property type="evidence" value="ECO:0007669"/>
    <property type="project" value="InterPro"/>
</dbReference>
<evidence type="ECO:0000256" key="1">
    <source>
        <dbReference type="ARBA" id="ARBA00004496"/>
    </source>
</evidence>
<dbReference type="OrthoDB" id="3176171at2759"/>
<dbReference type="Proteomes" id="UP000053237">
    <property type="component" value="Unassembled WGS sequence"/>
</dbReference>
<dbReference type="GO" id="GO:0008017">
    <property type="term" value="F:microtubule binding"/>
    <property type="evidence" value="ECO:0007669"/>
    <property type="project" value="InterPro"/>
</dbReference>
<feature type="coiled-coil region" evidence="7">
    <location>
        <begin position="337"/>
        <end position="371"/>
    </location>
</feature>
<dbReference type="GO" id="GO:0005524">
    <property type="term" value="F:ATP binding"/>
    <property type="evidence" value="ECO:0007669"/>
    <property type="project" value="UniProtKB-KW"/>
</dbReference>
<dbReference type="GO" id="GO:0005875">
    <property type="term" value="C:microtubule associated complex"/>
    <property type="evidence" value="ECO:0007669"/>
    <property type="project" value="TreeGrafter"/>
</dbReference>
<sequence length="422" mass="47370">MINRSLSTLGKVIKNLTDLDMNHVPYRDSALTRILQDSLGGNSRTTLIVNISCSESDSSETFSTLRFGTRAKKIKNRAVINERKISDDLMNIVRMLQKDLQLEKNRVGLLENRLECSTPHGNVSANSDQSNSGMRSASSSAYETAMSSETSTIEAMQQLHKKFKRLEKDYAKAQVESDQRGLEIHNLKAQLESKAQSMESFELSWKQANEEIRVCDFQSDYEQLLLEHKELNTHAEKLQNQVDMLSSQEVNECIHSTISHPISAKDVQRMDISVKGTITDCGMQSDTVLVTAKKTDVRSGATEQGSKHLHAIQKKLEHLLVLQHQLVGKVEAAEMTAKEANRRVAVRDDRIKELRANNRQITERSRKQTEKHLEVLNFLRGQILNVHGSQEAHHMEGAVIKTLRGGAGTGQVDAMEPTSMGR</sequence>
<evidence type="ECO:0000313" key="10">
    <source>
        <dbReference type="EMBL" id="CCI50702.1"/>
    </source>
</evidence>
<dbReference type="Pfam" id="PF00225">
    <property type="entry name" value="Kinesin"/>
    <property type="match status" value="1"/>
</dbReference>
<feature type="region of interest" description="Disordered" evidence="8">
    <location>
        <begin position="117"/>
        <end position="137"/>
    </location>
</feature>
<evidence type="ECO:0000259" key="9">
    <source>
        <dbReference type="PROSITE" id="PS50067"/>
    </source>
</evidence>
<evidence type="ECO:0000256" key="8">
    <source>
        <dbReference type="SAM" id="MobiDB-lite"/>
    </source>
</evidence>
<dbReference type="PANTHER" id="PTHR47969:SF15">
    <property type="entry name" value="CHROMOSOME-ASSOCIATED KINESIN KIF4A-RELATED"/>
    <property type="match status" value="1"/>
</dbReference>
<feature type="compositionally biased region" description="Polar residues" evidence="8">
    <location>
        <begin position="119"/>
        <end position="129"/>
    </location>
</feature>
<comment type="caution">
    <text evidence="6">Lacks conserved residue(s) required for the propagation of feature annotation.</text>
</comment>
<comment type="caution">
    <text evidence="10">The sequence shown here is derived from an EMBL/GenBank/DDBJ whole genome shotgun (WGS) entry which is preliminary data.</text>
</comment>
<dbReference type="Gene3D" id="1.20.58.1980">
    <property type="match status" value="1"/>
</dbReference>
<reference evidence="10 11" key="1">
    <citation type="submission" date="2012-05" db="EMBL/GenBank/DDBJ databases">
        <title>Recombination and specialization in a pathogen metapopulation.</title>
        <authorList>
            <person name="Gardiner A."/>
            <person name="Kemen E."/>
            <person name="Schultz-Larsen T."/>
            <person name="MacLean D."/>
            <person name="Van Oosterhout C."/>
            <person name="Jones J.D.G."/>
        </authorList>
    </citation>
    <scope>NUCLEOTIDE SEQUENCE [LARGE SCALE GENOMIC DNA]</scope>
    <source>
        <strain evidence="10 11">Ac Nc2</strain>
    </source>
</reference>
<dbReference type="EMBL" id="CAIX01000990">
    <property type="protein sequence ID" value="CCI50702.1"/>
    <property type="molecule type" value="Genomic_DNA"/>
</dbReference>
<name>A0A024GVM2_9STRA</name>